<evidence type="ECO:0000313" key="3">
    <source>
        <dbReference type="Proteomes" id="UP000285190"/>
    </source>
</evidence>
<dbReference type="AlphaFoldDB" id="A0A418WVW5"/>
<keyword evidence="3" id="KW-1185">Reference proteome</keyword>
<organism evidence="2 3">
    <name type="scientific">Noviherbaspirillum cavernae</name>
    <dbReference type="NCBI Taxonomy" id="2320862"/>
    <lineage>
        <taxon>Bacteria</taxon>
        <taxon>Pseudomonadati</taxon>
        <taxon>Pseudomonadota</taxon>
        <taxon>Betaproteobacteria</taxon>
        <taxon>Burkholderiales</taxon>
        <taxon>Oxalobacteraceae</taxon>
        <taxon>Noviherbaspirillum</taxon>
    </lineage>
</organism>
<protein>
    <submittedName>
        <fullName evidence="2">Uncharacterized protein</fullName>
    </submittedName>
</protein>
<sequence>MTKAISANVTGIAEIAKARTQASEPDNPLSGATEIPARRARKTVRDEADRMAAINPLEGASLIER</sequence>
<dbReference type="RefSeq" id="WP_119742982.1">
    <property type="nucleotide sequence ID" value="NZ_QYUN01000003.1"/>
</dbReference>
<evidence type="ECO:0000256" key="1">
    <source>
        <dbReference type="SAM" id="MobiDB-lite"/>
    </source>
</evidence>
<gene>
    <name evidence="2" type="ORF">D3870_20905</name>
</gene>
<dbReference type="EMBL" id="QYUN01000003">
    <property type="protein sequence ID" value="RJF96845.1"/>
    <property type="molecule type" value="Genomic_DNA"/>
</dbReference>
<evidence type="ECO:0000313" key="2">
    <source>
        <dbReference type="EMBL" id="RJF96845.1"/>
    </source>
</evidence>
<accession>A0A418WVW5</accession>
<feature type="region of interest" description="Disordered" evidence="1">
    <location>
        <begin position="19"/>
        <end position="52"/>
    </location>
</feature>
<name>A0A418WVW5_9BURK</name>
<dbReference type="Proteomes" id="UP000285190">
    <property type="component" value="Unassembled WGS sequence"/>
</dbReference>
<comment type="caution">
    <text evidence="2">The sequence shown here is derived from an EMBL/GenBank/DDBJ whole genome shotgun (WGS) entry which is preliminary data.</text>
</comment>
<proteinExistence type="predicted"/>
<reference evidence="2 3" key="1">
    <citation type="submission" date="2018-09" db="EMBL/GenBank/DDBJ databases">
        <authorList>
            <person name="Zhu H."/>
        </authorList>
    </citation>
    <scope>NUCLEOTIDE SEQUENCE [LARGE SCALE GENOMIC DNA]</scope>
    <source>
        <strain evidence="2 3">K2R10-39</strain>
    </source>
</reference>